<accession>A0A6G1JEY2</accession>
<sequence length="258" mass="29135">MHTVAMTNPQSHAQDFHLNTRTLRVDFSWRKSTTLISEAEGRPPLYLGKHNPWTMKTIFKTGPSAAKALTSDSDTESINLEAENDDVIGDSRIKVFHIDCETHIRGRTVKLSPVKRMVAKYTYPSLAYASDPRKPAIMTWKANSLIRCFDHELRDENDELVARFNPKYLGVRNIASIELFGPKAWDARAAEEVVITGVTLYFCMIYRASSLVPFVGALVTRTGKEREAQEKAAREEYERNLAEEGLQPNGSTVDPDKM</sequence>
<feature type="region of interest" description="Disordered" evidence="1">
    <location>
        <begin position="225"/>
        <end position="258"/>
    </location>
</feature>
<protein>
    <submittedName>
        <fullName evidence="2">Uncharacterized protein</fullName>
    </submittedName>
</protein>
<gene>
    <name evidence="2" type="ORF">K458DRAFT_413427</name>
</gene>
<dbReference type="OrthoDB" id="4725912at2759"/>
<dbReference type="Proteomes" id="UP000799291">
    <property type="component" value="Unassembled WGS sequence"/>
</dbReference>
<name>A0A6G1JEY2_9PLEO</name>
<proteinExistence type="predicted"/>
<evidence type="ECO:0000313" key="3">
    <source>
        <dbReference type="Proteomes" id="UP000799291"/>
    </source>
</evidence>
<feature type="compositionally biased region" description="Basic and acidic residues" evidence="1">
    <location>
        <begin position="225"/>
        <end position="242"/>
    </location>
</feature>
<keyword evidence="3" id="KW-1185">Reference proteome</keyword>
<evidence type="ECO:0000256" key="1">
    <source>
        <dbReference type="SAM" id="MobiDB-lite"/>
    </source>
</evidence>
<dbReference type="EMBL" id="MU005572">
    <property type="protein sequence ID" value="KAF2689127.1"/>
    <property type="molecule type" value="Genomic_DNA"/>
</dbReference>
<reference evidence="2" key="1">
    <citation type="journal article" date="2020" name="Stud. Mycol.">
        <title>101 Dothideomycetes genomes: a test case for predicting lifestyles and emergence of pathogens.</title>
        <authorList>
            <person name="Haridas S."/>
            <person name="Albert R."/>
            <person name="Binder M."/>
            <person name="Bloem J."/>
            <person name="Labutti K."/>
            <person name="Salamov A."/>
            <person name="Andreopoulos B."/>
            <person name="Baker S."/>
            <person name="Barry K."/>
            <person name="Bills G."/>
            <person name="Bluhm B."/>
            <person name="Cannon C."/>
            <person name="Castanera R."/>
            <person name="Culley D."/>
            <person name="Daum C."/>
            <person name="Ezra D."/>
            <person name="Gonzalez J."/>
            <person name="Henrissat B."/>
            <person name="Kuo A."/>
            <person name="Liang C."/>
            <person name="Lipzen A."/>
            <person name="Lutzoni F."/>
            <person name="Magnuson J."/>
            <person name="Mondo S."/>
            <person name="Nolan M."/>
            <person name="Ohm R."/>
            <person name="Pangilinan J."/>
            <person name="Park H.-J."/>
            <person name="Ramirez L."/>
            <person name="Alfaro M."/>
            <person name="Sun H."/>
            <person name="Tritt A."/>
            <person name="Yoshinaga Y."/>
            <person name="Zwiers L.-H."/>
            <person name="Turgeon B."/>
            <person name="Goodwin S."/>
            <person name="Spatafora J."/>
            <person name="Crous P."/>
            <person name="Grigoriev I."/>
        </authorList>
    </citation>
    <scope>NUCLEOTIDE SEQUENCE</scope>
    <source>
        <strain evidence="2">CBS 122367</strain>
    </source>
</reference>
<evidence type="ECO:0000313" key="2">
    <source>
        <dbReference type="EMBL" id="KAF2689127.1"/>
    </source>
</evidence>
<dbReference type="AlphaFoldDB" id="A0A6G1JEY2"/>
<organism evidence="2 3">
    <name type="scientific">Lentithecium fluviatile CBS 122367</name>
    <dbReference type="NCBI Taxonomy" id="1168545"/>
    <lineage>
        <taxon>Eukaryota</taxon>
        <taxon>Fungi</taxon>
        <taxon>Dikarya</taxon>
        <taxon>Ascomycota</taxon>
        <taxon>Pezizomycotina</taxon>
        <taxon>Dothideomycetes</taxon>
        <taxon>Pleosporomycetidae</taxon>
        <taxon>Pleosporales</taxon>
        <taxon>Massarineae</taxon>
        <taxon>Lentitheciaceae</taxon>
        <taxon>Lentithecium</taxon>
    </lineage>
</organism>